<feature type="compositionally biased region" description="Basic and acidic residues" evidence="8">
    <location>
        <begin position="85"/>
        <end position="95"/>
    </location>
</feature>
<sequence>NLSLMALRECIEALKHNQSHRDQQRLVPFRGSKLTHMLQNYFNGNGRAVMIVNVSQCASMYDDTLHVLKFSTIAKQVKYIAKPPEPAKKPKEKKVIPPAQRPSIAWE</sequence>
<feature type="non-terminal residue" evidence="10">
    <location>
        <position position="1"/>
    </location>
</feature>
<accession>A0A0B6YJU1</accession>
<evidence type="ECO:0000256" key="5">
    <source>
        <dbReference type="ARBA" id="ARBA00023175"/>
    </source>
</evidence>
<comment type="caution">
    <text evidence="7">Lacks conserved residue(s) required for the propagation of feature annotation.</text>
</comment>
<comment type="similarity">
    <text evidence="7">Belongs to the TRAFAC class myosin-kinesin ATPase superfamily. Kinesin family.</text>
</comment>
<evidence type="ECO:0000256" key="1">
    <source>
        <dbReference type="ARBA" id="ARBA00004245"/>
    </source>
</evidence>
<keyword evidence="5" id="KW-0505">Motor protein</keyword>
<dbReference type="SUPFAM" id="SSF52540">
    <property type="entry name" value="P-loop containing nucleoside triphosphate hydrolases"/>
    <property type="match status" value="1"/>
</dbReference>
<dbReference type="PRINTS" id="PR00380">
    <property type="entry name" value="KINESINHEAVY"/>
</dbReference>
<evidence type="ECO:0000256" key="8">
    <source>
        <dbReference type="SAM" id="MobiDB-lite"/>
    </source>
</evidence>
<dbReference type="InterPro" id="IPR001752">
    <property type="entry name" value="Kinesin_motor_dom"/>
</dbReference>
<name>A0A0B6YJU1_9EUPU</name>
<gene>
    <name evidence="10" type="primary">ORF26092</name>
</gene>
<organism evidence="10">
    <name type="scientific">Arion vulgaris</name>
    <dbReference type="NCBI Taxonomy" id="1028688"/>
    <lineage>
        <taxon>Eukaryota</taxon>
        <taxon>Metazoa</taxon>
        <taxon>Spiralia</taxon>
        <taxon>Lophotrochozoa</taxon>
        <taxon>Mollusca</taxon>
        <taxon>Gastropoda</taxon>
        <taxon>Heterobranchia</taxon>
        <taxon>Euthyneura</taxon>
        <taxon>Panpulmonata</taxon>
        <taxon>Eupulmonata</taxon>
        <taxon>Stylommatophora</taxon>
        <taxon>Helicina</taxon>
        <taxon>Arionoidea</taxon>
        <taxon>Arionidae</taxon>
        <taxon>Arion</taxon>
    </lineage>
</organism>
<dbReference type="GO" id="GO:0003777">
    <property type="term" value="F:microtubule motor activity"/>
    <property type="evidence" value="ECO:0007669"/>
    <property type="project" value="InterPro"/>
</dbReference>
<evidence type="ECO:0000256" key="2">
    <source>
        <dbReference type="ARBA" id="ARBA00022701"/>
    </source>
</evidence>
<evidence type="ECO:0000313" key="10">
    <source>
        <dbReference type="EMBL" id="CEK55805.1"/>
    </source>
</evidence>
<keyword evidence="6" id="KW-0963">Cytoplasm</keyword>
<dbReference type="InterPro" id="IPR027640">
    <property type="entry name" value="Kinesin-like_fam"/>
</dbReference>
<keyword evidence="4" id="KW-0067">ATP-binding</keyword>
<dbReference type="Pfam" id="PF00225">
    <property type="entry name" value="Kinesin"/>
    <property type="match status" value="1"/>
</dbReference>
<dbReference type="InterPro" id="IPR027417">
    <property type="entry name" value="P-loop_NTPase"/>
</dbReference>
<dbReference type="GO" id="GO:0005871">
    <property type="term" value="C:kinesin complex"/>
    <property type="evidence" value="ECO:0007669"/>
    <property type="project" value="TreeGrafter"/>
</dbReference>
<dbReference type="GO" id="GO:0008017">
    <property type="term" value="F:microtubule binding"/>
    <property type="evidence" value="ECO:0007669"/>
    <property type="project" value="InterPro"/>
</dbReference>
<protein>
    <recommendedName>
        <fullName evidence="9">Kinesin motor domain-containing protein</fullName>
    </recommendedName>
</protein>
<dbReference type="AlphaFoldDB" id="A0A0B6YJU1"/>
<dbReference type="EMBL" id="HACG01008940">
    <property type="protein sequence ID" value="CEK55805.1"/>
    <property type="molecule type" value="Transcribed_RNA"/>
</dbReference>
<evidence type="ECO:0000256" key="4">
    <source>
        <dbReference type="ARBA" id="ARBA00022840"/>
    </source>
</evidence>
<dbReference type="GO" id="GO:0005874">
    <property type="term" value="C:microtubule"/>
    <property type="evidence" value="ECO:0007669"/>
    <property type="project" value="UniProtKB-KW"/>
</dbReference>
<dbReference type="PROSITE" id="PS50067">
    <property type="entry name" value="KINESIN_MOTOR_2"/>
    <property type="match status" value="1"/>
</dbReference>
<evidence type="ECO:0000256" key="3">
    <source>
        <dbReference type="ARBA" id="ARBA00022741"/>
    </source>
</evidence>
<dbReference type="Gene3D" id="1.20.58.1980">
    <property type="match status" value="1"/>
</dbReference>
<dbReference type="GO" id="GO:0005634">
    <property type="term" value="C:nucleus"/>
    <property type="evidence" value="ECO:0007669"/>
    <property type="project" value="TreeGrafter"/>
</dbReference>
<dbReference type="PANTHER" id="PTHR24115:SF1008">
    <property type="entry name" value="KINESIN-LIKE PROTEIN SUBITO"/>
    <property type="match status" value="1"/>
</dbReference>
<proteinExistence type="inferred from homology"/>
<evidence type="ECO:0000256" key="7">
    <source>
        <dbReference type="PROSITE-ProRule" id="PRU00283"/>
    </source>
</evidence>
<dbReference type="GO" id="GO:0005524">
    <property type="term" value="F:ATP binding"/>
    <property type="evidence" value="ECO:0007669"/>
    <property type="project" value="UniProtKB-KW"/>
</dbReference>
<feature type="non-terminal residue" evidence="10">
    <location>
        <position position="107"/>
    </location>
</feature>
<feature type="domain" description="Kinesin motor" evidence="9">
    <location>
        <begin position="1"/>
        <end position="77"/>
    </location>
</feature>
<comment type="subcellular location">
    <subcellularLocation>
        <location evidence="1">Cytoplasm</location>
        <location evidence="1">Cytoskeleton</location>
    </subcellularLocation>
</comment>
<evidence type="ECO:0000256" key="6">
    <source>
        <dbReference type="ARBA" id="ARBA00023212"/>
    </source>
</evidence>
<keyword evidence="3" id="KW-0547">Nucleotide-binding</keyword>
<feature type="region of interest" description="Disordered" evidence="8">
    <location>
        <begin position="82"/>
        <end position="107"/>
    </location>
</feature>
<dbReference type="GO" id="GO:0007018">
    <property type="term" value="P:microtubule-based movement"/>
    <property type="evidence" value="ECO:0007669"/>
    <property type="project" value="InterPro"/>
</dbReference>
<evidence type="ECO:0000259" key="9">
    <source>
        <dbReference type="PROSITE" id="PS50067"/>
    </source>
</evidence>
<keyword evidence="2" id="KW-0493">Microtubule</keyword>
<dbReference type="GO" id="GO:0016887">
    <property type="term" value="F:ATP hydrolysis activity"/>
    <property type="evidence" value="ECO:0007669"/>
    <property type="project" value="TreeGrafter"/>
</dbReference>
<reference evidence="10" key="1">
    <citation type="submission" date="2014-12" db="EMBL/GenBank/DDBJ databases">
        <title>Insight into the proteome of Arion vulgaris.</title>
        <authorList>
            <person name="Aradska J."/>
            <person name="Bulat T."/>
            <person name="Smidak R."/>
            <person name="Sarate P."/>
            <person name="Gangsoo J."/>
            <person name="Sialana F."/>
            <person name="Bilban M."/>
            <person name="Lubec G."/>
        </authorList>
    </citation>
    <scope>NUCLEOTIDE SEQUENCE</scope>
    <source>
        <tissue evidence="10">Skin</tissue>
    </source>
</reference>
<dbReference type="PANTHER" id="PTHR24115">
    <property type="entry name" value="KINESIN-RELATED"/>
    <property type="match status" value="1"/>
</dbReference>
<keyword evidence="6" id="KW-0206">Cytoskeleton</keyword>